<accession>A0ABS4DEL0</accession>
<evidence type="ECO:0000313" key="6">
    <source>
        <dbReference type="EMBL" id="MBP1467886.1"/>
    </source>
</evidence>
<dbReference type="InterPro" id="IPR016169">
    <property type="entry name" value="FAD-bd_PCMH_sub2"/>
</dbReference>
<evidence type="ECO:0000256" key="1">
    <source>
        <dbReference type="ARBA" id="ARBA00001974"/>
    </source>
</evidence>
<dbReference type="InterPro" id="IPR036318">
    <property type="entry name" value="FAD-bd_PCMH-like_sf"/>
</dbReference>
<dbReference type="PANTHER" id="PTHR11748">
    <property type="entry name" value="D-LACTATE DEHYDROGENASE"/>
    <property type="match status" value="1"/>
</dbReference>
<keyword evidence="4" id="KW-0560">Oxidoreductase</keyword>
<dbReference type="InterPro" id="IPR006094">
    <property type="entry name" value="Oxid_FAD_bind_N"/>
</dbReference>
<evidence type="ECO:0000259" key="5">
    <source>
        <dbReference type="PROSITE" id="PS51387"/>
    </source>
</evidence>
<evidence type="ECO:0000256" key="4">
    <source>
        <dbReference type="ARBA" id="ARBA00023002"/>
    </source>
</evidence>
<keyword evidence="3" id="KW-0274">FAD</keyword>
<feature type="domain" description="FAD-binding PCMH-type" evidence="5">
    <location>
        <begin position="32"/>
        <end position="212"/>
    </location>
</feature>
<dbReference type="PROSITE" id="PS51387">
    <property type="entry name" value="FAD_PCMH"/>
    <property type="match status" value="1"/>
</dbReference>
<dbReference type="Proteomes" id="UP001193081">
    <property type="component" value="Unassembled WGS sequence"/>
</dbReference>
<sequence>MSHALLARQLSELVGEAHLLEDPAACAPFALHHQVPALVVEPDSVEEVAHVVAAAAAEGMTVVPYGGGTRQAWGTPVASTNVVVVRTTRLNQVLIYEPDDLTISLQAGMTAATLNATLADNGQMFPVDVPLPHQSTIGGLLATGMDGPRRLGYGTSRDLLLGVQVVEASGRVSKAGGMTVKNVSGYDLMKLYTGSLGTLAIIVSANFKLIPRPNAEASLLCSFATPEPAFQLIEGIRASQLTPMALEYVEGLTFAPFTNSTIHVALRTEGLPAAVERHLRELTARTAQAGGQAHPLHDEAHRELWAHLNDLPQTATVADDELVIRLTTLPSQLAPALTIARTNAHELGIALTMSARSLNGVAYLRARGNDEQLRTWHQRLYAHQPTTAVLGGPLHLRREMPAWGQLPATIELMRSIKHQFDPTNRLNPGRYVV</sequence>
<dbReference type="InterPro" id="IPR004113">
    <property type="entry name" value="FAD-bd_oxidored_4_C"/>
</dbReference>
<dbReference type="SUPFAM" id="SSF56176">
    <property type="entry name" value="FAD-binding/transporter-associated domain-like"/>
    <property type="match status" value="1"/>
</dbReference>
<dbReference type="PANTHER" id="PTHR11748:SF103">
    <property type="entry name" value="GLYCOLATE OXIDASE SUBUNIT GLCE"/>
    <property type="match status" value="1"/>
</dbReference>
<protein>
    <submittedName>
        <fullName evidence="6">FAD-binding oxidoreductase</fullName>
    </submittedName>
</protein>
<dbReference type="SUPFAM" id="SSF55103">
    <property type="entry name" value="FAD-linked oxidases, C-terminal domain"/>
    <property type="match status" value="1"/>
</dbReference>
<name>A0ABS4DEL0_9CHLR</name>
<comment type="cofactor">
    <cofactor evidence="1">
        <name>FAD</name>
        <dbReference type="ChEBI" id="CHEBI:57692"/>
    </cofactor>
</comment>
<reference evidence="6 7" key="1">
    <citation type="submission" date="2021-03" db="EMBL/GenBank/DDBJ databases">
        <authorList>
            <person name="Grouzdev D.S."/>
        </authorList>
    </citation>
    <scope>NUCLEOTIDE SEQUENCE [LARGE SCALE GENOMIC DNA]</scope>
    <source>
        <strain evidence="6 7">M50-1</strain>
    </source>
</reference>
<proteinExistence type="predicted"/>
<dbReference type="InterPro" id="IPR016171">
    <property type="entry name" value="Vanillyl_alc_oxidase_C-sub2"/>
</dbReference>
<keyword evidence="7" id="KW-1185">Reference proteome</keyword>
<evidence type="ECO:0000256" key="2">
    <source>
        <dbReference type="ARBA" id="ARBA00022630"/>
    </source>
</evidence>
<evidence type="ECO:0000256" key="3">
    <source>
        <dbReference type="ARBA" id="ARBA00022827"/>
    </source>
</evidence>
<dbReference type="Pfam" id="PF02913">
    <property type="entry name" value="FAD-oxidase_C"/>
    <property type="match status" value="1"/>
</dbReference>
<dbReference type="Gene3D" id="3.30.465.10">
    <property type="match status" value="1"/>
</dbReference>
<dbReference type="InterPro" id="IPR016166">
    <property type="entry name" value="FAD-bd_PCMH"/>
</dbReference>
<dbReference type="EMBL" id="SIJK02000046">
    <property type="protein sequence ID" value="MBP1467886.1"/>
    <property type="molecule type" value="Genomic_DNA"/>
</dbReference>
<dbReference type="RefSeq" id="WP_135480068.1">
    <property type="nucleotide sequence ID" value="NZ_SIJK02000046.1"/>
</dbReference>
<keyword evidence="2" id="KW-0285">Flavoprotein</keyword>
<dbReference type="Gene3D" id="1.10.45.10">
    <property type="entry name" value="Vanillyl-alcohol Oxidase, Chain A, domain 4"/>
    <property type="match status" value="1"/>
</dbReference>
<evidence type="ECO:0000313" key="7">
    <source>
        <dbReference type="Proteomes" id="UP001193081"/>
    </source>
</evidence>
<dbReference type="InterPro" id="IPR016164">
    <property type="entry name" value="FAD-linked_Oxase-like_C"/>
</dbReference>
<comment type="caution">
    <text evidence="6">The sequence shown here is derived from an EMBL/GenBank/DDBJ whole genome shotgun (WGS) entry which is preliminary data.</text>
</comment>
<gene>
    <name evidence="6" type="ORF">EYB53_019375</name>
</gene>
<organism evidence="6 7">
    <name type="scientific">Candidatus Chloroploca mongolica</name>
    <dbReference type="NCBI Taxonomy" id="2528176"/>
    <lineage>
        <taxon>Bacteria</taxon>
        <taxon>Bacillati</taxon>
        <taxon>Chloroflexota</taxon>
        <taxon>Chloroflexia</taxon>
        <taxon>Chloroflexales</taxon>
        <taxon>Chloroflexineae</taxon>
        <taxon>Oscillochloridaceae</taxon>
        <taxon>Candidatus Chloroploca</taxon>
    </lineage>
</organism>
<dbReference type="Pfam" id="PF01565">
    <property type="entry name" value="FAD_binding_4"/>
    <property type="match status" value="1"/>
</dbReference>